<accession>A0AAW8APZ5</accession>
<comment type="caution">
    <text evidence="1">The sequence shown here is derived from an EMBL/GenBank/DDBJ whole genome shotgun (WGS) entry which is preliminary data.</text>
</comment>
<protein>
    <submittedName>
        <fullName evidence="1">Uncharacterized protein</fullName>
    </submittedName>
</protein>
<evidence type="ECO:0000313" key="1">
    <source>
        <dbReference type="EMBL" id="MDP0971278.1"/>
    </source>
</evidence>
<organism evidence="1 2">
    <name type="scientific">Klebsiella pneumoniae</name>
    <dbReference type="NCBI Taxonomy" id="573"/>
    <lineage>
        <taxon>Bacteria</taxon>
        <taxon>Pseudomonadati</taxon>
        <taxon>Pseudomonadota</taxon>
        <taxon>Gammaproteobacteria</taxon>
        <taxon>Enterobacterales</taxon>
        <taxon>Enterobacteriaceae</taxon>
        <taxon>Klebsiella/Raoultella group</taxon>
        <taxon>Klebsiella</taxon>
        <taxon>Klebsiella pneumoniae complex</taxon>
    </lineage>
</organism>
<dbReference type="RefSeq" id="WP_305202412.1">
    <property type="nucleotide sequence ID" value="NZ_JAUUIA010000541.1"/>
</dbReference>
<evidence type="ECO:0000313" key="2">
    <source>
        <dbReference type="Proteomes" id="UP001244490"/>
    </source>
</evidence>
<sequence length="58" mass="7030">MKYYYLYNLNEKKPVNAGYLQNKLALYTNLDSAKRGLFQAKKYNYAKYELEIREIKIK</sequence>
<name>A0AAW8APZ5_KLEPN</name>
<dbReference type="EMBL" id="JAUUIA010000541">
    <property type="protein sequence ID" value="MDP0971278.1"/>
    <property type="molecule type" value="Genomic_DNA"/>
</dbReference>
<reference evidence="1" key="1">
    <citation type="submission" date="2023-07" db="EMBL/GenBank/DDBJ databases">
        <authorList>
            <person name="Peng Z."/>
        </authorList>
    </citation>
    <scope>NUCLEOTIDE SEQUENCE</scope>
    <source>
        <strain evidence="1">KP219</strain>
    </source>
</reference>
<gene>
    <name evidence="1" type="ORF">Q6294_30515</name>
</gene>
<dbReference type="AlphaFoldDB" id="A0AAW8APZ5"/>
<dbReference type="Proteomes" id="UP001244490">
    <property type="component" value="Unassembled WGS sequence"/>
</dbReference>
<proteinExistence type="predicted"/>